<feature type="region of interest" description="Disordered" evidence="1">
    <location>
        <begin position="22"/>
        <end position="47"/>
    </location>
</feature>
<keyword evidence="2" id="KW-0472">Membrane</keyword>
<dbReference type="InterPro" id="IPR001810">
    <property type="entry name" value="F-box_dom"/>
</dbReference>
<dbReference type="SUPFAM" id="SSF81383">
    <property type="entry name" value="F-box domain"/>
    <property type="match status" value="1"/>
</dbReference>
<feature type="transmembrane region" description="Helical" evidence="2">
    <location>
        <begin position="176"/>
        <end position="200"/>
    </location>
</feature>
<dbReference type="PROSITE" id="PS50181">
    <property type="entry name" value="FBOX"/>
    <property type="match status" value="1"/>
</dbReference>
<proteinExistence type="predicted"/>
<dbReference type="InterPro" id="IPR036047">
    <property type="entry name" value="F-box-like_dom_sf"/>
</dbReference>
<keyword evidence="5" id="KW-1185">Reference proteome</keyword>
<evidence type="ECO:0000256" key="1">
    <source>
        <dbReference type="SAM" id="MobiDB-lite"/>
    </source>
</evidence>
<comment type="caution">
    <text evidence="4">The sequence shown here is derived from an EMBL/GenBank/DDBJ whole genome shotgun (WGS) entry which is preliminary data.</text>
</comment>
<evidence type="ECO:0000259" key="3">
    <source>
        <dbReference type="PROSITE" id="PS50181"/>
    </source>
</evidence>
<gene>
    <name evidence="4" type="ORF">PG996_009987</name>
</gene>
<evidence type="ECO:0000313" key="5">
    <source>
        <dbReference type="Proteomes" id="UP001446871"/>
    </source>
</evidence>
<evidence type="ECO:0000313" key="4">
    <source>
        <dbReference type="EMBL" id="KAK8060057.1"/>
    </source>
</evidence>
<reference evidence="4 5" key="1">
    <citation type="submission" date="2023-01" db="EMBL/GenBank/DDBJ databases">
        <title>Analysis of 21 Apiospora genomes using comparative genomics revels a genus with tremendous synthesis potential of carbohydrate active enzymes and secondary metabolites.</title>
        <authorList>
            <person name="Sorensen T."/>
        </authorList>
    </citation>
    <scope>NUCLEOTIDE SEQUENCE [LARGE SCALE GENOMIC DNA]</scope>
    <source>
        <strain evidence="4 5">CBS 83171</strain>
    </source>
</reference>
<keyword evidence="2" id="KW-0812">Transmembrane</keyword>
<organism evidence="4 5">
    <name type="scientific">Apiospora saccharicola</name>
    <dbReference type="NCBI Taxonomy" id="335842"/>
    <lineage>
        <taxon>Eukaryota</taxon>
        <taxon>Fungi</taxon>
        <taxon>Dikarya</taxon>
        <taxon>Ascomycota</taxon>
        <taxon>Pezizomycotina</taxon>
        <taxon>Sordariomycetes</taxon>
        <taxon>Xylariomycetidae</taxon>
        <taxon>Amphisphaeriales</taxon>
        <taxon>Apiosporaceae</taxon>
        <taxon>Apiospora</taxon>
    </lineage>
</organism>
<feature type="domain" description="F-box" evidence="3">
    <location>
        <begin position="48"/>
        <end position="98"/>
    </location>
</feature>
<feature type="compositionally biased region" description="Low complexity" evidence="1">
    <location>
        <begin position="27"/>
        <end position="41"/>
    </location>
</feature>
<protein>
    <recommendedName>
        <fullName evidence="3">F-box domain-containing protein</fullName>
    </recommendedName>
</protein>
<dbReference type="Proteomes" id="UP001446871">
    <property type="component" value="Unassembled WGS sequence"/>
</dbReference>
<name>A0ABR1UMC5_9PEZI</name>
<keyword evidence="2" id="KW-1133">Transmembrane helix</keyword>
<accession>A0ABR1UMC5</accession>
<dbReference type="EMBL" id="JAQQWM010000006">
    <property type="protein sequence ID" value="KAK8060057.1"/>
    <property type="molecule type" value="Genomic_DNA"/>
</dbReference>
<evidence type="ECO:0000256" key="2">
    <source>
        <dbReference type="SAM" id="Phobius"/>
    </source>
</evidence>
<sequence length="203" mass="22912">MLRGHKSSDVVLSSKKLQQHVLSSTEGDAGTTTSGQQQQPSRGGGAAAVSLATLPPEIHHLIAQQLIYPDALSLKHTCRYFYSLVNTGVRLKVEWLVQRRMLHLECPNDKRCDLGSDLKFCRGSVPLLMQRRREHMECESRPGLGCLVFGTPSCAHRPQLQRRWGKWLRLQLTVELWWVLLALAPLVLGSVWMLEVAAWVRRA</sequence>